<comment type="function">
    <text evidence="7 10">Participates actively in the response to hyperosmotic and heat shock by preventing the aggregation of stress-denatured proteins, in association with DnaK and GrpE. It is the nucleotide exchange factor for DnaK and may function as a thermosensor. Unfolded proteins bind initially to DnaJ; upon interaction with the DnaJ-bound protein, DnaK hydrolyzes its bound ATP, resulting in the formation of a stable complex. GrpE releases ADP from DnaK; ATP binding to DnaK triggers the release of the substrate protein, thus completing the reaction cycle. Several rounds of ATP-dependent interactions between DnaJ, DnaK and GrpE are required for fully efficient folding.</text>
</comment>
<name>A0A7W8HFM3_9BURK</name>
<keyword evidence="14" id="KW-1185">Reference proteome</keyword>
<evidence type="ECO:0000313" key="13">
    <source>
        <dbReference type="EMBL" id="MBB5270967.1"/>
    </source>
</evidence>
<evidence type="ECO:0000256" key="6">
    <source>
        <dbReference type="ARBA" id="ARBA00023186"/>
    </source>
</evidence>
<comment type="similarity">
    <text evidence="2 10 11">Belongs to the GrpE family.</text>
</comment>
<dbReference type="NCBIfam" id="NF010748">
    <property type="entry name" value="PRK14150.1"/>
    <property type="match status" value="1"/>
</dbReference>
<dbReference type="GO" id="GO:0000774">
    <property type="term" value="F:adenyl-nucleotide exchange factor activity"/>
    <property type="evidence" value="ECO:0007669"/>
    <property type="project" value="InterPro"/>
</dbReference>
<dbReference type="SUPFAM" id="SSF51064">
    <property type="entry name" value="Head domain of nucleotide exchange factor GrpE"/>
    <property type="match status" value="1"/>
</dbReference>
<dbReference type="InterPro" id="IPR013805">
    <property type="entry name" value="GrpE_CC"/>
</dbReference>
<gene>
    <name evidence="10" type="primary">grpE</name>
    <name evidence="13" type="ORF">HNQ70_000971</name>
</gene>
<evidence type="ECO:0000256" key="1">
    <source>
        <dbReference type="ARBA" id="ARBA00004496"/>
    </source>
</evidence>
<keyword evidence="5 10" id="KW-0346">Stress response</keyword>
<evidence type="ECO:0000256" key="5">
    <source>
        <dbReference type="ARBA" id="ARBA00023016"/>
    </source>
</evidence>
<sequence>MTSMADERNQTEANDTTWRTEGQDATPGAQPAPEALEAKSHHEVEQRLAEALAEAAEFRDQFLRAKAETENVRRRAQDDVAKAHKFAIEAFAEALLPVKDSLELALKTDTPNVESMREGVDATLRLLASSFEKNRLLEIDPVGQKFDPNLHQAISMVPGASVTPPVPANHVVSVLQKGYTINDRVLRPALVTVAQG</sequence>
<dbReference type="AlphaFoldDB" id="A0A7W8HFM3"/>
<accession>A0A7W8HFM3</accession>
<organism evidence="13 14">
    <name type="scientific">Quisquiliibacterium transsilvanicum</name>
    <dbReference type="NCBI Taxonomy" id="1549638"/>
    <lineage>
        <taxon>Bacteria</taxon>
        <taxon>Pseudomonadati</taxon>
        <taxon>Pseudomonadota</taxon>
        <taxon>Betaproteobacteria</taxon>
        <taxon>Burkholderiales</taxon>
        <taxon>Burkholderiaceae</taxon>
        <taxon>Quisquiliibacterium</taxon>
    </lineage>
</organism>
<comment type="subunit">
    <text evidence="3 10">Homodimer.</text>
</comment>
<dbReference type="PANTHER" id="PTHR21237:SF23">
    <property type="entry name" value="GRPE PROTEIN HOMOLOG, MITOCHONDRIAL"/>
    <property type="match status" value="1"/>
</dbReference>
<evidence type="ECO:0000256" key="11">
    <source>
        <dbReference type="RuleBase" id="RU004478"/>
    </source>
</evidence>
<dbReference type="Proteomes" id="UP000532440">
    <property type="component" value="Unassembled WGS sequence"/>
</dbReference>
<feature type="compositionally biased region" description="Basic and acidic residues" evidence="12">
    <location>
        <begin position="1"/>
        <end position="10"/>
    </location>
</feature>
<evidence type="ECO:0000256" key="12">
    <source>
        <dbReference type="SAM" id="MobiDB-lite"/>
    </source>
</evidence>
<dbReference type="GO" id="GO:0042803">
    <property type="term" value="F:protein homodimerization activity"/>
    <property type="evidence" value="ECO:0007669"/>
    <property type="project" value="InterPro"/>
</dbReference>
<keyword evidence="6 10" id="KW-0143">Chaperone</keyword>
<dbReference type="HAMAP" id="MF_01151">
    <property type="entry name" value="GrpE"/>
    <property type="match status" value="1"/>
</dbReference>
<dbReference type="Pfam" id="PF01025">
    <property type="entry name" value="GrpE"/>
    <property type="match status" value="1"/>
</dbReference>
<dbReference type="EMBL" id="JACHGB010000002">
    <property type="protein sequence ID" value="MBB5270967.1"/>
    <property type="molecule type" value="Genomic_DNA"/>
</dbReference>
<comment type="caution">
    <text evidence="13">The sequence shown here is derived from an EMBL/GenBank/DDBJ whole genome shotgun (WGS) entry which is preliminary data.</text>
</comment>
<dbReference type="NCBIfam" id="NF010738">
    <property type="entry name" value="PRK14140.1"/>
    <property type="match status" value="1"/>
</dbReference>
<dbReference type="GO" id="GO:0051082">
    <property type="term" value="F:unfolded protein binding"/>
    <property type="evidence" value="ECO:0007669"/>
    <property type="project" value="TreeGrafter"/>
</dbReference>
<dbReference type="NCBIfam" id="NF010737">
    <property type="entry name" value="PRK14139.1"/>
    <property type="match status" value="1"/>
</dbReference>
<dbReference type="FunFam" id="2.30.22.10:FF:000001">
    <property type="entry name" value="Protein GrpE"/>
    <property type="match status" value="1"/>
</dbReference>
<dbReference type="Gene3D" id="3.90.20.20">
    <property type="match status" value="1"/>
</dbReference>
<dbReference type="PANTHER" id="PTHR21237">
    <property type="entry name" value="GRPE PROTEIN"/>
    <property type="match status" value="1"/>
</dbReference>
<evidence type="ECO:0000256" key="2">
    <source>
        <dbReference type="ARBA" id="ARBA00009054"/>
    </source>
</evidence>
<proteinExistence type="inferred from homology"/>
<evidence type="ECO:0000256" key="7">
    <source>
        <dbReference type="ARBA" id="ARBA00053401"/>
    </source>
</evidence>
<feature type="compositionally biased region" description="Polar residues" evidence="12">
    <location>
        <begin position="11"/>
        <end position="20"/>
    </location>
</feature>
<protein>
    <recommendedName>
        <fullName evidence="8 10">Protein GrpE</fullName>
    </recommendedName>
    <alternativeName>
        <fullName evidence="9 10">HSP-70 cofactor</fullName>
    </alternativeName>
</protein>
<evidence type="ECO:0000256" key="8">
    <source>
        <dbReference type="ARBA" id="ARBA00072274"/>
    </source>
</evidence>
<comment type="subcellular location">
    <subcellularLocation>
        <location evidence="1 10">Cytoplasm</location>
    </subcellularLocation>
</comment>
<dbReference type="GO" id="GO:0051087">
    <property type="term" value="F:protein-folding chaperone binding"/>
    <property type="evidence" value="ECO:0007669"/>
    <property type="project" value="InterPro"/>
</dbReference>
<evidence type="ECO:0000256" key="9">
    <source>
        <dbReference type="ARBA" id="ARBA00076414"/>
    </source>
</evidence>
<feature type="region of interest" description="Disordered" evidence="12">
    <location>
        <begin position="1"/>
        <end position="43"/>
    </location>
</feature>
<evidence type="ECO:0000256" key="3">
    <source>
        <dbReference type="ARBA" id="ARBA00011738"/>
    </source>
</evidence>
<dbReference type="SUPFAM" id="SSF58014">
    <property type="entry name" value="Coiled-coil domain of nucleotide exchange factor GrpE"/>
    <property type="match status" value="1"/>
</dbReference>
<dbReference type="GO" id="GO:0006457">
    <property type="term" value="P:protein folding"/>
    <property type="evidence" value="ECO:0007669"/>
    <property type="project" value="InterPro"/>
</dbReference>
<evidence type="ECO:0000256" key="4">
    <source>
        <dbReference type="ARBA" id="ARBA00022490"/>
    </source>
</evidence>
<evidence type="ECO:0000256" key="10">
    <source>
        <dbReference type="HAMAP-Rule" id="MF_01151"/>
    </source>
</evidence>
<dbReference type="CDD" id="cd00446">
    <property type="entry name" value="GrpE"/>
    <property type="match status" value="1"/>
</dbReference>
<dbReference type="InterPro" id="IPR009012">
    <property type="entry name" value="GrpE_head"/>
</dbReference>
<evidence type="ECO:0000313" key="14">
    <source>
        <dbReference type="Proteomes" id="UP000532440"/>
    </source>
</evidence>
<dbReference type="GO" id="GO:0005829">
    <property type="term" value="C:cytosol"/>
    <property type="evidence" value="ECO:0007669"/>
    <property type="project" value="TreeGrafter"/>
</dbReference>
<dbReference type="Gene3D" id="2.30.22.10">
    <property type="entry name" value="Head domain of nucleotide exchange factor GrpE"/>
    <property type="match status" value="1"/>
</dbReference>
<reference evidence="13 14" key="1">
    <citation type="submission" date="2020-08" db="EMBL/GenBank/DDBJ databases">
        <title>Genomic Encyclopedia of Type Strains, Phase IV (KMG-IV): sequencing the most valuable type-strain genomes for metagenomic binning, comparative biology and taxonomic classification.</title>
        <authorList>
            <person name="Goeker M."/>
        </authorList>
    </citation>
    <scope>NUCLEOTIDE SEQUENCE [LARGE SCALE GENOMIC DNA]</scope>
    <source>
        <strain evidence="13 14">DSM 29781</strain>
    </source>
</reference>
<dbReference type="PRINTS" id="PR00773">
    <property type="entry name" value="GRPEPROTEIN"/>
</dbReference>
<keyword evidence="4 10" id="KW-0963">Cytoplasm</keyword>
<dbReference type="InterPro" id="IPR000740">
    <property type="entry name" value="GrpE"/>
</dbReference>